<dbReference type="EMBL" id="CP007128">
    <property type="protein sequence ID" value="AHG88681.1"/>
    <property type="molecule type" value="Genomic_DNA"/>
</dbReference>
<organism evidence="1 2">
    <name type="scientific">Gemmatirosa kalamazoonensis</name>
    <dbReference type="NCBI Taxonomy" id="861299"/>
    <lineage>
        <taxon>Bacteria</taxon>
        <taxon>Pseudomonadati</taxon>
        <taxon>Gemmatimonadota</taxon>
        <taxon>Gemmatimonadia</taxon>
        <taxon>Gemmatimonadales</taxon>
        <taxon>Gemmatimonadaceae</taxon>
        <taxon>Gemmatirosa</taxon>
    </lineage>
</organism>
<dbReference type="KEGG" id="gba:J421_1144"/>
<evidence type="ECO:0000313" key="1">
    <source>
        <dbReference type="EMBL" id="AHG88681.1"/>
    </source>
</evidence>
<dbReference type="RefSeq" id="WP_025410206.1">
    <property type="nucleotide sequence ID" value="NZ_CP007128.1"/>
</dbReference>
<dbReference type="AlphaFoldDB" id="W0RD21"/>
<accession>W0RD21</accession>
<dbReference type="STRING" id="861299.J421_1144"/>
<sequence>MITFAESVAAVLRPRIPELAQHWTTRARAAAPRASVAPDGSAERVVRAVVGCLDRDARCHGEVMRVAWEMGAAAHDAGLSAQHVLRDADLLLAVLLTAVEEASRAGELASPGETAVADSFDVARRLQRAVGLHAQAAATSYLHALVGALRASWRLLRHDLRNPLGTIRSALSLMEDTSLPEAARTGPRIRAMLARNAVALEGLIASRLDDRLAESLVAAPQRVSLRDVALAVRRSLRDAARQAKCEIVVDDDLPAARLDAAALELTLGTVLLAALSHARPGDVLRVESAPRGAVDATRAVLRVVRERAGDGADAWDPDGLALSVELAGEYGGRVAAHPRALELELPLLAEPDDIGVVRAATVPASARQQRDDVARAD</sequence>
<dbReference type="InParanoid" id="W0RD21"/>
<evidence type="ECO:0000313" key="2">
    <source>
        <dbReference type="Proteomes" id="UP000019151"/>
    </source>
</evidence>
<dbReference type="HOGENOM" id="CLU_733103_0_0_0"/>
<reference evidence="1 2" key="1">
    <citation type="journal article" date="2014" name="Genome Announc.">
        <title>Genome Sequence and Methylome of Soil Bacterium Gemmatirosa kalamazoonensis KBS708T, a Member of the Rarely Cultivated Gemmatimonadetes Phylum.</title>
        <authorList>
            <person name="Debruyn J.M."/>
            <person name="Radosevich M."/>
            <person name="Wommack K.E."/>
            <person name="Polson S.W."/>
            <person name="Hauser L.J."/>
            <person name="Fawaz M.N."/>
            <person name="Korlach J."/>
            <person name="Tsai Y.C."/>
        </authorList>
    </citation>
    <scope>NUCLEOTIDE SEQUENCE [LARGE SCALE GENOMIC DNA]</scope>
    <source>
        <strain evidence="1 2">KBS708</strain>
    </source>
</reference>
<name>W0RD21_9BACT</name>
<dbReference type="Proteomes" id="UP000019151">
    <property type="component" value="Chromosome"/>
</dbReference>
<keyword evidence="2" id="KW-1185">Reference proteome</keyword>
<protein>
    <submittedName>
        <fullName evidence="1">Uncharacterized protein</fullName>
    </submittedName>
</protein>
<proteinExistence type="predicted"/>
<gene>
    <name evidence="1" type="ORF">J421_1144</name>
</gene>